<dbReference type="InterPro" id="IPR050416">
    <property type="entry name" value="FAD-linked_Oxidoreductase"/>
</dbReference>
<protein>
    <recommendedName>
        <fullName evidence="6">FAD-binding PCMH-type domain-containing protein</fullName>
    </recommendedName>
</protein>
<dbReference type="Gene3D" id="3.30.465.10">
    <property type="match status" value="1"/>
</dbReference>
<comment type="cofactor">
    <cofactor evidence="1">
        <name>FAD</name>
        <dbReference type="ChEBI" id="CHEBI:57692"/>
    </cofactor>
</comment>
<dbReference type="AlphaFoldDB" id="W3WXP3"/>
<dbReference type="Proteomes" id="UP000030651">
    <property type="component" value="Unassembled WGS sequence"/>
</dbReference>
<dbReference type="RefSeq" id="XP_007837467.1">
    <property type="nucleotide sequence ID" value="XM_007839276.1"/>
</dbReference>
<evidence type="ECO:0000256" key="4">
    <source>
        <dbReference type="ARBA" id="ARBA00022827"/>
    </source>
</evidence>
<dbReference type="HOGENOM" id="CLU_018354_10_2_1"/>
<feature type="domain" description="FAD-binding PCMH-type" evidence="6">
    <location>
        <begin position="46"/>
        <end position="223"/>
    </location>
</feature>
<dbReference type="InterPro" id="IPR006094">
    <property type="entry name" value="Oxid_FAD_bind_N"/>
</dbReference>
<accession>W3WXP3</accession>
<dbReference type="OrthoDB" id="407275at2759"/>
<dbReference type="GO" id="GO:0071949">
    <property type="term" value="F:FAD binding"/>
    <property type="evidence" value="ECO:0007669"/>
    <property type="project" value="InterPro"/>
</dbReference>
<dbReference type="Pfam" id="PF01565">
    <property type="entry name" value="FAD_binding_4"/>
    <property type="match status" value="1"/>
</dbReference>
<dbReference type="SUPFAM" id="SSF56176">
    <property type="entry name" value="FAD-binding/transporter-associated domain-like"/>
    <property type="match status" value="1"/>
</dbReference>
<evidence type="ECO:0000313" key="7">
    <source>
        <dbReference type="EMBL" id="ETS78633.1"/>
    </source>
</evidence>
<dbReference type="PROSITE" id="PS51387">
    <property type="entry name" value="FAD_PCMH"/>
    <property type="match status" value="1"/>
</dbReference>
<proteinExistence type="inferred from homology"/>
<keyword evidence="4" id="KW-0274">FAD</keyword>
<dbReference type="InterPro" id="IPR016166">
    <property type="entry name" value="FAD-bd_PCMH"/>
</dbReference>
<comment type="similarity">
    <text evidence="2">Belongs to the oxygen-dependent FAD-linked oxidoreductase family.</text>
</comment>
<organism evidence="7 8">
    <name type="scientific">Pestalotiopsis fici (strain W106-1 / CGMCC3.15140)</name>
    <dbReference type="NCBI Taxonomy" id="1229662"/>
    <lineage>
        <taxon>Eukaryota</taxon>
        <taxon>Fungi</taxon>
        <taxon>Dikarya</taxon>
        <taxon>Ascomycota</taxon>
        <taxon>Pezizomycotina</taxon>
        <taxon>Sordariomycetes</taxon>
        <taxon>Xylariomycetidae</taxon>
        <taxon>Amphisphaeriales</taxon>
        <taxon>Sporocadaceae</taxon>
        <taxon>Pestalotiopsis</taxon>
    </lineage>
</organism>
<dbReference type="GO" id="GO:0016491">
    <property type="term" value="F:oxidoreductase activity"/>
    <property type="evidence" value="ECO:0007669"/>
    <property type="project" value="UniProtKB-KW"/>
</dbReference>
<evidence type="ECO:0000256" key="2">
    <source>
        <dbReference type="ARBA" id="ARBA00005466"/>
    </source>
</evidence>
<dbReference type="InterPro" id="IPR012951">
    <property type="entry name" value="BBE"/>
</dbReference>
<dbReference type="InterPro" id="IPR016167">
    <property type="entry name" value="FAD-bd_PCMH_sub1"/>
</dbReference>
<keyword evidence="5" id="KW-0560">Oxidoreductase</keyword>
<dbReference type="InterPro" id="IPR036318">
    <property type="entry name" value="FAD-bd_PCMH-like_sf"/>
</dbReference>
<evidence type="ECO:0000259" key="6">
    <source>
        <dbReference type="PROSITE" id="PS51387"/>
    </source>
</evidence>
<evidence type="ECO:0000256" key="1">
    <source>
        <dbReference type="ARBA" id="ARBA00001974"/>
    </source>
</evidence>
<dbReference type="Gene3D" id="3.40.462.20">
    <property type="match status" value="1"/>
</dbReference>
<dbReference type="GeneID" id="19275708"/>
<dbReference type="OMA" id="AFRWRDC"/>
<dbReference type="Pfam" id="PF08031">
    <property type="entry name" value="BBE"/>
    <property type="match status" value="1"/>
</dbReference>
<dbReference type="EMBL" id="KI912115">
    <property type="protein sequence ID" value="ETS78633.1"/>
    <property type="molecule type" value="Genomic_DNA"/>
</dbReference>
<dbReference type="PANTHER" id="PTHR42973">
    <property type="entry name" value="BINDING OXIDOREDUCTASE, PUTATIVE (AFU_ORTHOLOGUE AFUA_1G17690)-RELATED"/>
    <property type="match status" value="1"/>
</dbReference>
<evidence type="ECO:0000313" key="8">
    <source>
        <dbReference type="Proteomes" id="UP000030651"/>
    </source>
</evidence>
<reference evidence="8" key="1">
    <citation type="journal article" date="2015" name="BMC Genomics">
        <title>Genomic and transcriptomic analysis of the endophytic fungus Pestalotiopsis fici reveals its lifestyle and high potential for synthesis of natural products.</title>
        <authorList>
            <person name="Wang X."/>
            <person name="Zhang X."/>
            <person name="Liu L."/>
            <person name="Xiang M."/>
            <person name="Wang W."/>
            <person name="Sun X."/>
            <person name="Che Y."/>
            <person name="Guo L."/>
            <person name="Liu G."/>
            <person name="Guo L."/>
            <person name="Wang C."/>
            <person name="Yin W.B."/>
            <person name="Stadler M."/>
            <person name="Zhang X."/>
            <person name="Liu X."/>
        </authorList>
    </citation>
    <scope>NUCLEOTIDE SEQUENCE [LARGE SCALE GENOMIC DNA]</scope>
    <source>
        <strain evidence="8">W106-1 / CGMCC3.15140</strain>
    </source>
</reference>
<keyword evidence="3" id="KW-0285">Flavoprotein</keyword>
<dbReference type="PANTHER" id="PTHR42973:SF39">
    <property type="entry name" value="FAD-BINDING PCMH-TYPE DOMAIN-CONTAINING PROTEIN"/>
    <property type="match status" value="1"/>
</dbReference>
<sequence>MPSVIIDQEQKVLAKALQKKVGAFKCLVPGTIEYSRAVFIGNLNYRMAMPAIIVVARTVEDVQNTVVFARQNGVRLTVKNGGHSYMGYCLNEGGIVLDLEKLNGCSIDTDEMTITMEGGCIWKDVYYKLLQNCPENIIIGGQCPTVGVSGFTLGGGLSPFSRTYGLGCDNVIEMTIVTADGELVTVSANDTDEKKRDLFWALRGGGGGNFGITVEFKSKIHPLRDPHGRVVCGSLQWDLTNDEQKQDFDHVMDTFNTRRWPDELCIDALWNYDAAGNLQGGMTVIFNGTAKKAYELLEPLLKCGPTTNTLKQMHWTDWVHQAEGWDPKSEVYHHHASFIFPEGAITREVNQKISNLVKEAASHLDIKNGAQLNAPKCHVLWDHIGGATERIGATDTPFFWRKGHYVSTVKAQWTDPSKSEEAMEFIAKCKRELLPYAIEHKAAYLNYIDGTVGNWEEAYYGHNYPRLQKVKSHWDPHNFFWNMQSVRPLKDGKSKVIKNEVAVPSLDVLLNSHEAAQTLEWWKRYSVLVTPTDLGVIKSDEQAYAQDSNIRQHLIAST</sequence>
<dbReference type="eggNOG" id="ENOG502QRA9">
    <property type="taxonomic scope" value="Eukaryota"/>
</dbReference>
<dbReference type="InParanoid" id="W3WXP3"/>
<evidence type="ECO:0000256" key="5">
    <source>
        <dbReference type="ARBA" id="ARBA00023002"/>
    </source>
</evidence>
<keyword evidence="8" id="KW-1185">Reference proteome</keyword>
<name>W3WXP3_PESFW</name>
<dbReference type="InterPro" id="IPR016169">
    <property type="entry name" value="FAD-bd_PCMH_sub2"/>
</dbReference>
<dbReference type="Gene3D" id="3.30.43.10">
    <property type="entry name" value="Uridine Diphospho-n-acetylenolpyruvylglucosamine Reductase, domain 2"/>
    <property type="match status" value="1"/>
</dbReference>
<gene>
    <name evidence="7" type="ORF">PFICI_10695</name>
</gene>
<evidence type="ECO:0000256" key="3">
    <source>
        <dbReference type="ARBA" id="ARBA00022630"/>
    </source>
</evidence>
<dbReference type="KEGG" id="pfy:PFICI_10695"/>